<dbReference type="GO" id="GO:0005840">
    <property type="term" value="C:ribosome"/>
    <property type="evidence" value="ECO:0007669"/>
    <property type="project" value="UniProtKB-KW"/>
</dbReference>
<dbReference type="OrthoDB" id="9801656at2"/>
<dbReference type="GO" id="GO:0016747">
    <property type="term" value="F:acyltransferase activity, transferring groups other than amino-acyl groups"/>
    <property type="evidence" value="ECO:0007669"/>
    <property type="project" value="InterPro"/>
</dbReference>
<feature type="domain" description="N-acetyltransferase" evidence="1">
    <location>
        <begin position="10"/>
        <end position="173"/>
    </location>
</feature>
<dbReference type="Gene3D" id="3.40.630.30">
    <property type="match status" value="1"/>
</dbReference>
<dbReference type="RefSeq" id="WP_014403509.1">
    <property type="nucleotide sequence ID" value="NC_017033.1"/>
</dbReference>
<keyword evidence="2" id="KW-0687">Ribonucleoprotein</keyword>
<keyword evidence="2" id="KW-0808">Transferase</keyword>
<keyword evidence="2" id="KW-0689">Ribosomal protein</keyword>
<evidence type="ECO:0000259" key="1">
    <source>
        <dbReference type="PROSITE" id="PS51186"/>
    </source>
</evidence>
<dbReference type="PROSITE" id="PS51186">
    <property type="entry name" value="GNAT"/>
    <property type="match status" value="1"/>
</dbReference>
<accession>H8L3I1</accession>
<dbReference type="STRING" id="767434.Fraau_2124"/>
<protein>
    <submittedName>
        <fullName evidence="2">Acetyltransferase, ribosomal protein N-acetylase</fullName>
    </submittedName>
</protein>
<dbReference type="SUPFAM" id="SSF55729">
    <property type="entry name" value="Acyl-CoA N-acyltransferases (Nat)"/>
    <property type="match status" value="1"/>
</dbReference>
<dbReference type="InterPro" id="IPR016181">
    <property type="entry name" value="Acyl_CoA_acyltransferase"/>
</dbReference>
<keyword evidence="3" id="KW-1185">Reference proteome</keyword>
<dbReference type="HOGENOM" id="CLU_013985_3_1_6"/>
<organism evidence="2 3">
    <name type="scientific">Frateuria aurantia (strain ATCC 33424 / DSM 6220 / KCTC 2777 / LMG 1558 / NBRC 3245 / NCIMB 13370)</name>
    <name type="common">Acetobacter aurantius</name>
    <dbReference type="NCBI Taxonomy" id="767434"/>
    <lineage>
        <taxon>Bacteria</taxon>
        <taxon>Pseudomonadati</taxon>
        <taxon>Pseudomonadota</taxon>
        <taxon>Gammaproteobacteria</taxon>
        <taxon>Lysobacterales</taxon>
        <taxon>Rhodanobacteraceae</taxon>
        <taxon>Frateuria</taxon>
    </lineage>
</organism>
<dbReference type="InterPro" id="IPR051531">
    <property type="entry name" value="N-acetyltransferase"/>
</dbReference>
<evidence type="ECO:0000313" key="2">
    <source>
        <dbReference type="EMBL" id="AFC86506.1"/>
    </source>
</evidence>
<dbReference type="Proteomes" id="UP000005234">
    <property type="component" value="Chromosome"/>
</dbReference>
<dbReference type="AlphaFoldDB" id="H8L3I1"/>
<sequence>MNRSLQTARLLLRPVNTDDFSTSLELWSDPQVVHCIGGQVMEAEAVWRRLLMQIGHWQVMGYGSWTIIERSSGHYVGELGFFDYRRALQPPMCIVPEAGWALRPAMQGRGYALEALQAALDWAQLRWPGGVLSAIMDPDHIVSARLAGRAGFQWEARASHAGRPLDIWRRYLV</sequence>
<dbReference type="PANTHER" id="PTHR43792">
    <property type="entry name" value="GNAT FAMILY, PUTATIVE (AFU_ORTHOLOGUE AFUA_3G00765)-RELATED-RELATED"/>
    <property type="match status" value="1"/>
</dbReference>
<evidence type="ECO:0000313" key="3">
    <source>
        <dbReference type="Proteomes" id="UP000005234"/>
    </source>
</evidence>
<dbReference type="PANTHER" id="PTHR43792:SF16">
    <property type="entry name" value="N-ACETYLTRANSFERASE DOMAIN-CONTAINING PROTEIN"/>
    <property type="match status" value="1"/>
</dbReference>
<proteinExistence type="predicted"/>
<gene>
    <name evidence="2" type="ordered locus">Fraau_2124</name>
</gene>
<reference evidence="2" key="1">
    <citation type="submission" date="2012-02" db="EMBL/GenBank/DDBJ databases">
        <title>The complete genome of Frateuria aurantia DSM 6220.</title>
        <authorList>
            <consortium name="US DOE Joint Genome Institute (JGI-PGF)"/>
            <person name="Lucas S."/>
            <person name="Copeland A."/>
            <person name="Lapidus A."/>
            <person name="Glavina del Rio T."/>
            <person name="Dalin E."/>
            <person name="Tice H."/>
            <person name="Bruce D."/>
            <person name="Goodwin L."/>
            <person name="Pitluck S."/>
            <person name="Peters L."/>
            <person name="Ovchinnikova G."/>
            <person name="Teshima H."/>
            <person name="Kyrpides N."/>
            <person name="Mavromatis K."/>
            <person name="Ivanova N."/>
            <person name="Brettin T."/>
            <person name="Detter J.C."/>
            <person name="Han C."/>
            <person name="Larimer F."/>
            <person name="Land M."/>
            <person name="Hauser L."/>
            <person name="Markowitz V."/>
            <person name="Cheng J.-F."/>
            <person name="Hugenholtz P."/>
            <person name="Woyke T."/>
            <person name="Wu D."/>
            <person name="Brambilla E."/>
            <person name="Klenk H.-P."/>
            <person name="Eisen J.A."/>
        </authorList>
    </citation>
    <scope>NUCLEOTIDE SEQUENCE</scope>
    <source>
        <strain evidence="2">DSM 6220</strain>
    </source>
</reference>
<dbReference type="eggNOG" id="COG1670">
    <property type="taxonomic scope" value="Bacteria"/>
</dbReference>
<dbReference type="EMBL" id="CP003350">
    <property type="protein sequence ID" value="AFC86506.1"/>
    <property type="molecule type" value="Genomic_DNA"/>
</dbReference>
<dbReference type="KEGG" id="fau:Fraau_2124"/>
<dbReference type="Pfam" id="PF13302">
    <property type="entry name" value="Acetyltransf_3"/>
    <property type="match status" value="1"/>
</dbReference>
<name>H8L3I1_FRAAD</name>
<dbReference type="InterPro" id="IPR000182">
    <property type="entry name" value="GNAT_dom"/>
</dbReference>